<dbReference type="InterPro" id="IPR051681">
    <property type="entry name" value="Ser/Thr_Kinases-Pseudokinases"/>
</dbReference>
<dbReference type="InterPro" id="IPR000719">
    <property type="entry name" value="Prot_kinase_dom"/>
</dbReference>
<dbReference type="EMBL" id="GL376567">
    <property type="status" value="NOT_ANNOTATED_CDS"/>
    <property type="molecule type" value="Genomic_DNA"/>
</dbReference>
<dbReference type="OMA" id="ERMACND"/>
<dbReference type="GO" id="GO:0004674">
    <property type="term" value="F:protein serine/threonine kinase activity"/>
    <property type="evidence" value="ECO:0007669"/>
    <property type="project" value="TreeGrafter"/>
</dbReference>
<evidence type="ECO:0000259" key="1">
    <source>
        <dbReference type="PROSITE" id="PS50011"/>
    </source>
</evidence>
<dbReference type="HOGENOM" id="CLU_892770_0_0_1"/>
<dbReference type="Proteomes" id="UP000019132">
    <property type="component" value="Unassembled WGS sequence"/>
</dbReference>
<evidence type="ECO:0000313" key="3">
    <source>
        <dbReference type="Proteomes" id="UP000019132"/>
    </source>
</evidence>
<dbReference type="InterPro" id="IPR001245">
    <property type="entry name" value="Ser-Thr/Tyr_kinase_cat_dom"/>
</dbReference>
<reference evidence="3" key="1">
    <citation type="journal article" date="2010" name="Genome Biol.">
        <title>Genome sequence of the necrotrophic plant pathogen Pythium ultimum reveals original pathogenicity mechanisms and effector repertoire.</title>
        <authorList>
            <person name="Levesque C.A."/>
            <person name="Brouwer H."/>
            <person name="Cano L."/>
            <person name="Hamilton J.P."/>
            <person name="Holt C."/>
            <person name="Huitema E."/>
            <person name="Raffaele S."/>
            <person name="Robideau G.P."/>
            <person name="Thines M."/>
            <person name="Win J."/>
            <person name="Zerillo M.M."/>
            <person name="Beakes G.W."/>
            <person name="Boore J.L."/>
            <person name="Busam D."/>
            <person name="Dumas B."/>
            <person name="Ferriera S."/>
            <person name="Fuerstenberg S.I."/>
            <person name="Gachon C.M."/>
            <person name="Gaulin E."/>
            <person name="Govers F."/>
            <person name="Grenville-Briggs L."/>
            <person name="Horner N."/>
            <person name="Hostetler J."/>
            <person name="Jiang R.H."/>
            <person name="Johnson J."/>
            <person name="Krajaejun T."/>
            <person name="Lin H."/>
            <person name="Meijer H.J."/>
            <person name="Moore B."/>
            <person name="Morris P."/>
            <person name="Phuntmart V."/>
            <person name="Puiu D."/>
            <person name="Shetty J."/>
            <person name="Stajich J.E."/>
            <person name="Tripathy S."/>
            <person name="Wawra S."/>
            <person name="van West P."/>
            <person name="Whitty B.R."/>
            <person name="Coutinho P.M."/>
            <person name="Henrissat B."/>
            <person name="Martin F."/>
            <person name="Thomas P.D."/>
            <person name="Tyler B.M."/>
            <person name="De Vries R.P."/>
            <person name="Kamoun S."/>
            <person name="Yandell M."/>
            <person name="Tisserat N."/>
            <person name="Buell C.R."/>
        </authorList>
    </citation>
    <scope>NUCLEOTIDE SEQUENCE</scope>
    <source>
        <strain evidence="3">DAOM:BR144</strain>
    </source>
</reference>
<dbReference type="InterPro" id="IPR011009">
    <property type="entry name" value="Kinase-like_dom_sf"/>
</dbReference>
<organism evidence="2 3">
    <name type="scientific">Globisporangium ultimum (strain ATCC 200006 / CBS 805.95 / DAOM BR144)</name>
    <name type="common">Pythium ultimum</name>
    <dbReference type="NCBI Taxonomy" id="431595"/>
    <lineage>
        <taxon>Eukaryota</taxon>
        <taxon>Sar</taxon>
        <taxon>Stramenopiles</taxon>
        <taxon>Oomycota</taxon>
        <taxon>Peronosporomycetes</taxon>
        <taxon>Pythiales</taxon>
        <taxon>Pythiaceae</taxon>
        <taxon>Globisporangium</taxon>
    </lineage>
</organism>
<dbReference type="SUPFAM" id="SSF56112">
    <property type="entry name" value="Protein kinase-like (PK-like)"/>
    <property type="match status" value="1"/>
</dbReference>
<accession>K3XDM6</accession>
<reference evidence="3" key="2">
    <citation type="submission" date="2010-04" db="EMBL/GenBank/DDBJ databases">
        <authorList>
            <person name="Buell R."/>
            <person name="Hamilton J."/>
            <person name="Hostetler J."/>
        </authorList>
    </citation>
    <scope>NUCLEOTIDE SEQUENCE [LARGE SCALE GENOMIC DNA]</scope>
    <source>
        <strain evidence="3">DAOM:BR144</strain>
    </source>
</reference>
<protein>
    <recommendedName>
        <fullName evidence="1">Protein kinase domain-containing protein</fullName>
    </recommendedName>
</protein>
<dbReference type="PANTHER" id="PTHR44329:SF214">
    <property type="entry name" value="PROTEIN KINASE DOMAIN-CONTAINING PROTEIN"/>
    <property type="match status" value="1"/>
</dbReference>
<reference evidence="2" key="3">
    <citation type="submission" date="2015-02" db="UniProtKB">
        <authorList>
            <consortium name="EnsemblProtists"/>
        </authorList>
    </citation>
    <scope>IDENTIFICATION</scope>
    <source>
        <strain evidence="2">DAOM BR144</strain>
    </source>
</reference>
<dbReference type="GO" id="GO:0005524">
    <property type="term" value="F:ATP binding"/>
    <property type="evidence" value="ECO:0007669"/>
    <property type="project" value="InterPro"/>
</dbReference>
<dbReference type="Gene3D" id="1.10.510.10">
    <property type="entry name" value="Transferase(Phosphotransferase) domain 1"/>
    <property type="match status" value="1"/>
</dbReference>
<keyword evidence="3" id="KW-1185">Reference proteome</keyword>
<dbReference type="InParanoid" id="K3XDM6"/>
<dbReference type="eggNOG" id="KOG0192">
    <property type="taxonomic scope" value="Eukaryota"/>
</dbReference>
<dbReference type="Pfam" id="PF07714">
    <property type="entry name" value="PK_Tyr_Ser-Thr"/>
    <property type="match status" value="1"/>
</dbReference>
<sequence length="312" mass="35208">MGEHAKDDHTASRADAPLVVHNSIRNCDDNASVWSTDASTATTGLKVFHNEHESVRLVDFRSRRDGSSPRSCHQSSTSAAAMRSLRYLSLGELTYDADDSIAEGSFGAMHKGYWLDSLVITKFLGYEGDRGSITTRLFLREVQMWLQLKHPHIIGFLGACHVQKRYIVCEYAPYDTLRQYLKLDENKHSVWEKLSEVALGLRYLHKRNIAHNDLRCNNILIGADKNAKLPDFGLSSIPGVVEITIKKNQIGAARWKSPEFGYRLKKGLRPIRPATMAGKQVHLIERMACNDPQKRVEAAYVARRLSEFARDA</sequence>
<dbReference type="PROSITE" id="PS50011">
    <property type="entry name" value="PROTEIN_KINASE_DOM"/>
    <property type="match status" value="1"/>
</dbReference>
<dbReference type="EnsemblProtists" id="PYU1_T015325">
    <property type="protein sequence ID" value="PYU1_T015325"/>
    <property type="gene ID" value="PYU1_G015299"/>
</dbReference>
<dbReference type="AlphaFoldDB" id="K3XDM6"/>
<dbReference type="STRING" id="431595.K3XDM6"/>
<evidence type="ECO:0000313" key="2">
    <source>
        <dbReference type="EnsemblProtists" id="PYU1_T015325"/>
    </source>
</evidence>
<proteinExistence type="predicted"/>
<feature type="domain" description="Protein kinase" evidence="1">
    <location>
        <begin position="95"/>
        <end position="312"/>
    </location>
</feature>
<dbReference type="PANTHER" id="PTHR44329">
    <property type="entry name" value="SERINE/THREONINE-PROTEIN KINASE TNNI3K-RELATED"/>
    <property type="match status" value="1"/>
</dbReference>
<dbReference type="VEuPathDB" id="FungiDB:PYU1_G015299"/>
<name>K3XDM6_GLOUD</name>